<dbReference type="AlphaFoldDB" id="A0A177KD07"/>
<name>A0A177KD07_9MICO</name>
<dbReference type="Proteomes" id="UP000076998">
    <property type="component" value="Unassembled WGS sequence"/>
</dbReference>
<keyword evidence="1" id="KW-0472">Membrane</keyword>
<feature type="transmembrane region" description="Helical" evidence="1">
    <location>
        <begin position="6"/>
        <end position="28"/>
    </location>
</feature>
<dbReference type="RefSeq" id="WP_064001805.1">
    <property type="nucleotide sequence ID" value="NZ_JBEYBI010000001.1"/>
</dbReference>
<dbReference type="OrthoDB" id="3733498at2"/>
<protein>
    <submittedName>
        <fullName evidence="2">Branched-chain amino acid transporter AzlD</fullName>
    </submittedName>
</protein>
<feature type="transmembrane region" description="Helical" evidence="1">
    <location>
        <begin position="69"/>
        <end position="97"/>
    </location>
</feature>
<evidence type="ECO:0000313" key="2">
    <source>
        <dbReference type="EMBL" id="OAH51298.1"/>
    </source>
</evidence>
<feature type="transmembrane region" description="Helical" evidence="1">
    <location>
        <begin position="40"/>
        <end position="63"/>
    </location>
</feature>
<evidence type="ECO:0000256" key="1">
    <source>
        <dbReference type="SAM" id="Phobius"/>
    </source>
</evidence>
<accession>A0A177KD07</accession>
<keyword evidence="1" id="KW-1133">Transmembrane helix</keyword>
<dbReference type="EMBL" id="LSTV01000001">
    <property type="protein sequence ID" value="OAH51298.1"/>
    <property type="molecule type" value="Genomic_DNA"/>
</dbReference>
<comment type="caution">
    <text evidence="2">The sequence shown here is derived from an EMBL/GenBank/DDBJ whole genome shotgun (WGS) entry which is preliminary data.</text>
</comment>
<proteinExistence type="predicted"/>
<dbReference type="InterPro" id="IPR008407">
    <property type="entry name" value="Brnchd-chn_aa_trnsp_AzlD"/>
</dbReference>
<reference evidence="2 3" key="1">
    <citation type="submission" date="2016-02" db="EMBL/GenBank/DDBJ databases">
        <authorList>
            <person name="Wen L."/>
            <person name="He K."/>
            <person name="Yang H."/>
        </authorList>
    </citation>
    <scope>NUCLEOTIDE SEQUENCE [LARGE SCALE GENOMIC DNA]</scope>
    <source>
        <strain evidence="2 3">CD11_3</strain>
    </source>
</reference>
<keyword evidence="1" id="KW-0812">Transmembrane</keyword>
<dbReference type="Pfam" id="PF05437">
    <property type="entry name" value="AzlD"/>
    <property type="match status" value="1"/>
</dbReference>
<sequence>MTLWHAILLASIVCVALKTVGYLVPPAWFDAPRPSRTIDLLTVALLAALVVVQTLGAGQAVVVDARLPAVLVAAGLLVIRAPFLVVVVAAAATAALLRLWGWAA</sequence>
<organism evidence="2 3">
    <name type="scientific">Microbacterium oleivorans</name>
    <dbReference type="NCBI Taxonomy" id="273677"/>
    <lineage>
        <taxon>Bacteria</taxon>
        <taxon>Bacillati</taxon>
        <taxon>Actinomycetota</taxon>
        <taxon>Actinomycetes</taxon>
        <taxon>Micrococcales</taxon>
        <taxon>Microbacteriaceae</taxon>
        <taxon>Microbacterium</taxon>
    </lineage>
</organism>
<evidence type="ECO:0000313" key="3">
    <source>
        <dbReference type="Proteomes" id="UP000076998"/>
    </source>
</evidence>
<gene>
    <name evidence="2" type="ORF">AYL44_03250</name>
</gene>